<evidence type="ECO:0000313" key="2">
    <source>
        <dbReference type="Proteomes" id="UP000216188"/>
    </source>
</evidence>
<dbReference type="EMBL" id="NNRM01000037">
    <property type="protein sequence ID" value="OYR23920.1"/>
    <property type="molecule type" value="Genomic_DNA"/>
</dbReference>
<reference evidence="1 2" key="1">
    <citation type="submission" date="2017-07" db="EMBL/GenBank/DDBJ databases">
        <title>Phylogenetic study on the rhizospheric bacterium Ochrobactrum sp. A44.</title>
        <authorList>
            <person name="Krzyzanowska D.M."/>
            <person name="Ossowicki A."/>
            <person name="Rajewska M."/>
            <person name="Maciag T."/>
            <person name="Kaczynski Z."/>
            <person name="Czerwicka M."/>
            <person name="Jafra S."/>
        </authorList>
    </citation>
    <scope>NUCLEOTIDE SEQUENCE [LARGE SCALE GENOMIC DNA]</scope>
    <source>
        <strain evidence="1 2">CCUG 30717</strain>
    </source>
</reference>
<sequence>MSNAVNGSENATLQSKLSSLRIQKMEIMQERERRQSINRLRF</sequence>
<name>A0A256GAD4_9HYPH</name>
<protein>
    <submittedName>
        <fullName evidence="1">Uncharacterized protein</fullName>
    </submittedName>
</protein>
<keyword evidence="2" id="KW-1185">Reference proteome</keyword>
<proteinExistence type="predicted"/>
<organism evidence="1 2">
    <name type="scientific">Brucella pseudogrignonensis</name>
    <dbReference type="NCBI Taxonomy" id="419475"/>
    <lineage>
        <taxon>Bacteria</taxon>
        <taxon>Pseudomonadati</taxon>
        <taxon>Pseudomonadota</taxon>
        <taxon>Alphaproteobacteria</taxon>
        <taxon>Hyphomicrobiales</taxon>
        <taxon>Brucellaceae</taxon>
        <taxon>Brucella/Ochrobactrum group</taxon>
        <taxon>Brucella</taxon>
    </lineage>
</organism>
<dbReference type="Proteomes" id="UP000216188">
    <property type="component" value="Unassembled WGS sequence"/>
</dbReference>
<dbReference type="AlphaFoldDB" id="A0A256GAD4"/>
<gene>
    <name evidence="1" type="ORF">CEV34_3253</name>
</gene>
<comment type="caution">
    <text evidence="1">The sequence shown here is derived from an EMBL/GenBank/DDBJ whole genome shotgun (WGS) entry which is preliminary data.</text>
</comment>
<accession>A0A256GAD4</accession>
<evidence type="ECO:0000313" key="1">
    <source>
        <dbReference type="EMBL" id="OYR23920.1"/>
    </source>
</evidence>